<evidence type="ECO:0000313" key="10">
    <source>
        <dbReference type="Proteomes" id="UP000317238"/>
    </source>
</evidence>
<evidence type="ECO:0000256" key="5">
    <source>
        <dbReference type="ARBA" id="ARBA00022989"/>
    </source>
</evidence>
<reference evidence="9 10" key="1">
    <citation type="submission" date="2019-02" db="EMBL/GenBank/DDBJ databases">
        <title>Deep-cultivation of Planctomycetes and their phenomic and genomic characterization uncovers novel biology.</title>
        <authorList>
            <person name="Wiegand S."/>
            <person name="Jogler M."/>
            <person name="Boedeker C."/>
            <person name="Pinto D."/>
            <person name="Vollmers J."/>
            <person name="Rivas-Marin E."/>
            <person name="Kohn T."/>
            <person name="Peeters S.H."/>
            <person name="Heuer A."/>
            <person name="Rast P."/>
            <person name="Oberbeckmann S."/>
            <person name="Bunk B."/>
            <person name="Jeske O."/>
            <person name="Meyerdierks A."/>
            <person name="Storesund J.E."/>
            <person name="Kallscheuer N."/>
            <person name="Luecker S."/>
            <person name="Lage O.M."/>
            <person name="Pohl T."/>
            <person name="Merkel B.J."/>
            <person name="Hornburger P."/>
            <person name="Mueller R.-W."/>
            <person name="Bruemmer F."/>
            <person name="Labrenz M."/>
            <person name="Spormann A.M."/>
            <person name="Op Den Camp H."/>
            <person name="Overmann J."/>
            <person name="Amann R."/>
            <person name="Jetten M.S.M."/>
            <person name="Mascher T."/>
            <person name="Medema M.H."/>
            <person name="Devos D.P."/>
            <person name="Kaster A.-K."/>
            <person name="Ovreas L."/>
            <person name="Rohde M."/>
            <person name="Galperin M.Y."/>
            <person name="Jogler C."/>
        </authorList>
    </citation>
    <scope>NUCLEOTIDE SEQUENCE [LARGE SCALE GENOMIC DNA]</scope>
    <source>
        <strain evidence="9 10">Pan14r</strain>
    </source>
</reference>
<evidence type="ECO:0000313" key="9">
    <source>
        <dbReference type="EMBL" id="TWT69565.1"/>
    </source>
</evidence>
<feature type="transmembrane region" description="Helical" evidence="7">
    <location>
        <begin position="161"/>
        <end position="181"/>
    </location>
</feature>
<dbReference type="GO" id="GO:0005886">
    <property type="term" value="C:plasma membrane"/>
    <property type="evidence" value="ECO:0007669"/>
    <property type="project" value="UniProtKB-SubCell"/>
</dbReference>
<proteinExistence type="inferred from homology"/>
<organism evidence="9 10">
    <name type="scientific">Crateriforma conspicua</name>
    <dbReference type="NCBI Taxonomy" id="2527996"/>
    <lineage>
        <taxon>Bacteria</taxon>
        <taxon>Pseudomonadati</taxon>
        <taxon>Planctomycetota</taxon>
        <taxon>Planctomycetia</taxon>
        <taxon>Planctomycetales</taxon>
        <taxon>Planctomycetaceae</taxon>
        <taxon>Crateriforma</taxon>
    </lineage>
</organism>
<evidence type="ECO:0000256" key="6">
    <source>
        <dbReference type="ARBA" id="ARBA00023136"/>
    </source>
</evidence>
<dbReference type="InterPro" id="IPR018076">
    <property type="entry name" value="T2SS_GspF_dom"/>
</dbReference>
<dbReference type="InterPro" id="IPR003004">
    <property type="entry name" value="GspF/PilC"/>
</dbReference>
<feature type="transmembrane region" description="Helical" evidence="7">
    <location>
        <begin position="218"/>
        <end position="239"/>
    </location>
</feature>
<dbReference type="PROSITE" id="PS00414">
    <property type="entry name" value="PROFILIN"/>
    <property type="match status" value="1"/>
</dbReference>
<evidence type="ECO:0000256" key="2">
    <source>
        <dbReference type="ARBA" id="ARBA00005745"/>
    </source>
</evidence>
<dbReference type="GO" id="GO:0003779">
    <property type="term" value="F:actin binding"/>
    <property type="evidence" value="ECO:0007669"/>
    <property type="project" value="InterPro"/>
</dbReference>
<dbReference type="AlphaFoldDB" id="A0A5C5Y5R2"/>
<keyword evidence="10" id="KW-1185">Reference proteome</keyword>
<feature type="domain" description="Type II secretion system protein GspF" evidence="8">
    <location>
        <begin position="267"/>
        <end position="380"/>
    </location>
</feature>
<keyword evidence="5 7" id="KW-1133">Transmembrane helix</keyword>
<evidence type="ECO:0000256" key="1">
    <source>
        <dbReference type="ARBA" id="ARBA00004651"/>
    </source>
</evidence>
<dbReference type="RefSeq" id="WP_146438933.1">
    <property type="nucleotide sequence ID" value="NZ_SJPL01000001.1"/>
</dbReference>
<dbReference type="OrthoDB" id="289349at2"/>
<dbReference type="PANTHER" id="PTHR30012">
    <property type="entry name" value="GENERAL SECRETION PATHWAY PROTEIN"/>
    <property type="match status" value="1"/>
</dbReference>
<dbReference type="InterPro" id="IPR027310">
    <property type="entry name" value="Profilin_CS"/>
</dbReference>
<evidence type="ECO:0000256" key="3">
    <source>
        <dbReference type="ARBA" id="ARBA00022475"/>
    </source>
</evidence>
<feature type="transmembrane region" description="Helical" evidence="7">
    <location>
        <begin position="360"/>
        <end position="385"/>
    </location>
</feature>
<keyword evidence="6 7" id="KW-0472">Membrane</keyword>
<keyword evidence="4 7" id="KW-0812">Transmembrane</keyword>
<gene>
    <name evidence="9" type="ORF">Pan14r_18530</name>
</gene>
<evidence type="ECO:0000256" key="4">
    <source>
        <dbReference type="ARBA" id="ARBA00022692"/>
    </source>
</evidence>
<dbReference type="Gene3D" id="1.20.81.30">
    <property type="entry name" value="Type II secretion system (T2SS), domain F"/>
    <property type="match status" value="1"/>
</dbReference>
<feature type="domain" description="Type II secretion system protein GspF" evidence="8">
    <location>
        <begin position="68"/>
        <end position="175"/>
    </location>
</feature>
<keyword evidence="3" id="KW-1003">Cell membrane</keyword>
<accession>A0A5C5Y5R2</accession>
<evidence type="ECO:0000259" key="8">
    <source>
        <dbReference type="Pfam" id="PF00482"/>
    </source>
</evidence>
<dbReference type="PANTHER" id="PTHR30012:SF0">
    <property type="entry name" value="TYPE II SECRETION SYSTEM PROTEIN F-RELATED"/>
    <property type="match status" value="1"/>
</dbReference>
<name>A0A5C5Y5R2_9PLAN</name>
<comment type="subcellular location">
    <subcellularLocation>
        <location evidence="1">Cell membrane</location>
        <topology evidence="1">Multi-pass membrane protein</topology>
    </subcellularLocation>
</comment>
<comment type="caution">
    <text evidence="9">The sequence shown here is derived from an EMBL/GenBank/DDBJ whole genome shotgun (WGS) entry which is preliminary data.</text>
</comment>
<comment type="similarity">
    <text evidence="2">Belongs to the GSP F family.</text>
</comment>
<sequence length="396" mass="45062">MSWQTIIEKSVILSSLRSLWRRIETLMPAAIADLDSLGSAFRSTPAFKRDAIAALQFGTLQWIDHSHRQGTDLIKTLDRYASENRGWYRRRLRLMTSRLREGTPLVDAIEQTPGVLSDEDAIAIRFAVQNGTLPTTLERLAAQPDLLRPQTQSRIRSTLRYAVLLLVVGWLVLLWMQMIFIDGGIQRFLLAFRDSMLGWSVPDQDPPPLDRAILWIDWIGQNWVLCLLVIFIAGWLLLARAPRRWLSRRIERSGWARRNRTQIPALLDLLADASQCGRPLVASVSTLGRYHFDPKTRQRFLFARNEMDHGIAPWEALAECGVTTTAESNALTIARDVDRPWILRSLASQLRENSARRFEWVALILQLAVVLLFALVVMALGWVLFGTLAELIHGLA</sequence>
<dbReference type="Proteomes" id="UP000317238">
    <property type="component" value="Unassembled WGS sequence"/>
</dbReference>
<protein>
    <submittedName>
        <fullName evidence="9">Type IV pilin biogenesis protein</fullName>
    </submittedName>
</protein>
<dbReference type="Pfam" id="PF00482">
    <property type="entry name" value="T2SSF"/>
    <property type="match status" value="2"/>
</dbReference>
<evidence type="ECO:0000256" key="7">
    <source>
        <dbReference type="SAM" id="Phobius"/>
    </source>
</evidence>
<dbReference type="InterPro" id="IPR042094">
    <property type="entry name" value="T2SS_GspF_sf"/>
</dbReference>
<dbReference type="EMBL" id="SJPL01000001">
    <property type="protein sequence ID" value="TWT69565.1"/>
    <property type="molecule type" value="Genomic_DNA"/>
</dbReference>